<feature type="domain" description="Cytochrome c" evidence="9">
    <location>
        <begin position="273"/>
        <end position="419"/>
    </location>
</feature>
<evidence type="ECO:0000256" key="7">
    <source>
        <dbReference type="PROSITE-ProRule" id="PRU00433"/>
    </source>
</evidence>
<feature type="domain" description="Cytochrome c" evidence="9">
    <location>
        <begin position="54"/>
        <end position="173"/>
    </location>
</feature>
<accession>A0ABY1ZFC5</accession>
<evidence type="ECO:0000256" key="5">
    <source>
        <dbReference type="ARBA" id="ARBA00023002"/>
    </source>
</evidence>
<dbReference type="EMBL" id="SJDL01000040">
    <property type="protein sequence ID" value="TBW49531.1"/>
    <property type="molecule type" value="Genomic_DNA"/>
</dbReference>
<dbReference type="PANTHER" id="PTHR30600:SF10">
    <property type="entry name" value="BLL6722 PROTEIN"/>
    <property type="match status" value="1"/>
</dbReference>
<evidence type="ECO:0000256" key="6">
    <source>
        <dbReference type="ARBA" id="ARBA00023004"/>
    </source>
</evidence>
<dbReference type="Gene3D" id="1.10.760.10">
    <property type="entry name" value="Cytochrome c-like domain"/>
    <property type="match status" value="2"/>
</dbReference>
<dbReference type="InterPro" id="IPR009056">
    <property type="entry name" value="Cyt_c-like_dom"/>
</dbReference>
<dbReference type="Pfam" id="PF03150">
    <property type="entry name" value="CCP_MauG"/>
    <property type="match status" value="1"/>
</dbReference>
<evidence type="ECO:0000256" key="3">
    <source>
        <dbReference type="ARBA" id="ARBA00022723"/>
    </source>
</evidence>
<name>A0ABY1ZFC5_9GAMM</name>
<feature type="signal peptide" evidence="8">
    <location>
        <begin position="1"/>
        <end position="23"/>
    </location>
</feature>
<dbReference type="InterPro" id="IPR036909">
    <property type="entry name" value="Cyt_c-like_dom_sf"/>
</dbReference>
<comment type="subcellular location">
    <subcellularLocation>
        <location evidence="1">Cell envelope</location>
    </subcellularLocation>
</comment>
<proteinExistence type="predicted"/>
<gene>
    <name evidence="10" type="ORF">EZI54_19660</name>
</gene>
<dbReference type="InterPro" id="IPR051395">
    <property type="entry name" value="Cytochrome_c_Peroxidase/MauG"/>
</dbReference>
<dbReference type="Proteomes" id="UP000313645">
    <property type="component" value="Unassembled WGS sequence"/>
</dbReference>
<dbReference type="PROSITE" id="PS51007">
    <property type="entry name" value="CYTC"/>
    <property type="match status" value="2"/>
</dbReference>
<comment type="caution">
    <text evidence="10">The sequence shown here is derived from an EMBL/GenBank/DDBJ whole genome shotgun (WGS) entry which is preliminary data.</text>
</comment>
<evidence type="ECO:0000259" key="9">
    <source>
        <dbReference type="PROSITE" id="PS51007"/>
    </source>
</evidence>
<dbReference type="NCBIfam" id="TIGR03981">
    <property type="entry name" value="SAM_quin_mod"/>
    <property type="match status" value="1"/>
</dbReference>
<keyword evidence="11" id="KW-1185">Reference proteome</keyword>
<evidence type="ECO:0000313" key="11">
    <source>
        <dbReference type="Proteomes" id="UP000313645"/>
    </source>
</evidence>
<dbReference type="InterPro" id="IPR023893">
    <property type="entry name" value="MauG-like"/>
</dbReference>
<keyword evidence="3 7" id="KW-0479">Metal-binding</keyword>
<reference evidence="10 11" key="1">
    <citation type="submission" date="2019-02" db="EMBL/GenBank/DDBJ databases">
        <title>Marinobacter halodurans sp. nov., a marine bacterium isolated from sea tidal flat.</title>
        <authorList>
            <person name="Yoo Y."/>
            <person name="Lee D.W."/>
            <person name="Kim B.S."/>
            <person name="Kim J.-J."/>
        </authorList>
    </citation>
    <scope>NUCLEOTIDE SEQUENCE [LARGE SCALE GENOMIC DNA]</scope>
    <source>
        <strain evidence="10 11">YJ-S3-2</strain>
    </source>
</reference>
<evidence type="ECO:0000256" key="8">
    <source>
        <dbReference type="SAM" id="SignalP"/>
    </source>
</evidence>
<dbReference type="SUPFAM" id="SSF46626">
    <property type="entry name" value="Cytochrome c"/>
    <property type="match status" value="2"/>
</dbReference>
<evidence type="ECO:0000256" key="2">
    <source>
        <dbReference type="ARBA" id="ARBA00022617"/>
    </source>
</evidence>
<evidence type="ECO:0000256" key="1">
    <source>
        <dbReference type="ARBA" id="ARBA00004196"/>
    </source>
</evidence>
<keyword evidence="5" id="KW-0560">Oxidoreductase</keyword>
<protein>
    <submittedName>
        <fullName evidence="10">Methylamine utilization protein MauG</fullName>
    </submittedName>
</protein>
<feature type="chain" id="PRO_5046878756" evidence="8">
    <location>
        <begin position="24"/>
        <end position="419"/>
    </location>
</feature>
<sequence>MKRLFSNLYLGLLVLCWSSALQALDLDDQLRLVIQAYGLEPALCEVDARVVKHGNPELGRLLFKSPVLSGDYDTSCGSCHQDQVALADGLPLAVGVGGAGKGNERLASDGVVVPRNAFTLFGRASAGFNTFFWDGKVMEIQGKIYSPLGEGFAQGFRSPLAVAAVLPILARDEFLGRQGMLNGNSHLERINSAYYADKVAAANQVLQEIIRNPEDPVVRELRALLAARGQTPDDFDLTMVGNALASFIAQKTAECPQTRWERYIEGDPSALTKTEKQGAVIFFGKGRCAGCHSGNRFSDLQFHSIGVPQGDLGPHMHGQDLGRADVTYQTEDRYRFRTPPLWLVSKTAPYGHNGRFETLDDVVRFHLNPIPFFVAHKWTSQRESLTYGKVLASRSFRLGFIDITSEDELTALIAFLKTL</sequence>
<dbReference type="PANTHER" id="PTHR30600">
    <property type="entry name" value="CYTOCHROME C PEROXIDASE-RELATED"/>
    <property type="match status" value="1"/>
</dbReference>
<keyword evidence="6 7" id="KW-0408">Iron</keyword>
<dbReference type="InterPro" id="IPR004852">
    <property type="entry name" value="Di-haem_cyt_c_peroxidsae"/>
</dbReference>
<organism evidence="10 11">
    <name type="scientific">Marinobacter halodurans</name>
    <dbReference type="NCBI Taxonomy" id="2528979"/>
    <lineage>
        <taxon>Bacteria</taxon>
        <taxon>Pseudomonadati</taxon>
        <taxon>Pseudomonadota</taxon>
        <taxon>Gammaproteobacteria</taxon>
        <taxon>Pseudomonadales</taxon>
        <taxon>Marinobacteraceae</taxon>
        <taxon>Marinobacter</taxon>
    </lineage>
</organism>
<evidence type="ECO:0000256" key="4">
    <source>
        <dbReference type="ARBA" id="ARBA00022729"/>
    </source>
</evidence>
<keyword evidence="4 8" id="KW-0732">Signal</keyword>
<keyword evidence="2 7" id="KW-0349">Heme</keyword>
<evidence type="ECO:0000313" key="10">
    <source>
        <dbReference type="EMBL" id="TBW49531.1"/>
    </source>
</evidence>